<dbReference type="FunFam" id="1.20.58.80:FF:000019">
    <property type="entry name" value="AAA-type ATPase family protein"/>
    <property type="match status" value="1"/>
</dbReference>
<dbReference type="CDD" id="cd02679">
    <property type="entry name" value="MIT_spastin"/>
    <property type="match status" value="1"/>
</dbReference>
<dbReference type="SMART" id="SM00745">
    <property type="entry name" value="MIT"/>
    <property type="match status" value="1"/>
</dbReference>
<accession>A0ABC8UZH8</accession>
<comment type="caution">
    <text evidence="3">The sequence shown here is derived from an EMBL/GenBank/DDBJ whole genome shotgun (WGS) entry which is preliminary data.</text>
</comment>
<dbReference type="EMBL" id="CAUOFW020009613">
    <property type="protein sequence ID" value="CAK9186497.1"/>
    <property type="molecule type" value="Genomic_DNA"/>
</dbReference>
<protein>
    <recommendedName>
        <fullName evidence="2">MIT domain-containing protein</fullName>
    </recommendedName>
</protein>
<proteinExistence type="predicted"/>
<feature type="domain" description="MIT" evidence="2">
    <location>
        <begin position="48"/>
        <end position="125"/>
    </location>
</feature>
<evidence type="ECO:0000256" key="1">
    <source>
        <dbReference type="SAM" id="MobiDB-lite"/>
    </source>
</evidence>
<name>A0ABC8UZH8_9AQUA</name>
<feature type="compositionally biased region" description="Polar residues" evidence="1">
    <location>
        <begin position="161"/>
        <end position="171"/>
    </location>
</feature>
<dbReference type="InterPro" id="IPR007330">
    <property type="entry name" value="MIT_dom"/>
</dbReference>
<keyword evidence="4" id="KW-1185">Reference proteome</keyword>
<dbReference type="AlphaFoldDB" id="A0ABC8UZH8"/>
<feature type="region of interest" description="Disordered" evidence="1">
    <location>
        <begin position="131"/>
        <end position="171"/>
    </location>
</feature>
<feature type="compositionally biased region" description="Polar residues" evidence="1">
    <location>
        <begin position="131"/>
        <end position="154"/>
    </location>
</feature>
<sequence length="234" mass="25729">MSFFQGLIESLGSLFTDSSSSAFDSRKNSENQAMEGVATGNERTAVKLKGYFDLAKEEIAKAVRAEEWGLVDDAILHYQNAQRILVEAASTPVPSHISFSEQGKVKSYQQKISKWQGQVSERLQTLSRRAGSRYTNKKTLPQAQPAAVSSTTSGARKEALQKSSGLSGHSNAVMNTSSKIVSSKPIQESGGYDAKLVEMINSVIVDRSPSVKWEDIGRDYNTSSSSSSYYYYYY</sequence>
<evidence type="ECO:0000259" key="2">
    <source>
        <dbReference type="SMART" id="SM00745"/>
    </source>
</evidence>
<organism evidence="3 4">
    <name type="scientific">Ilex paraguariensis</name>
    <name type="common">yerba mate</name>
    <dbReference type="NCBI Taxonomy" id="185542"/>
    <lineage>
        <taxon>Eukaryota</taxon>
        <taxon>Viridiplantae</taxon>
        <taxon>Streptophyta</taxon>
        <taxon>Embryophyta</taxon>
        <taxon>Tracheophyta</taxon>
        <taxon>Spermatophyta</taxon>
        <taxon>Magnoliopsida</taxon>
        <taxon>eudicotyledons</taxon>
        <taxon>Gunneridae</taxon>
        <taxon>Pentapetalae</taxon>
        <taxon>asterids</taxon>
        <taxon>campanulids</taxon>
        <taxon>Aquifoliales</taxon>
        <taxon>Aquifoliaceae</taxon>
        <taxon>Ilex</taxon>
    </lineage>
</organism>
<evidence type="ECO:0000313" key="3">
    <source>
        <dbReference type="EMBL" id="CAK9186497.1"/>
    </source>
</evidence>
<reference evidence="3 4" key="1">
    <citation type="submission" date="2024-02" db="EMBL/GenBank/DDBJ databases">
        <authorList>
            <person name="Vignale AGUSTIN F."/>
            <person name="Sosa J E."/>
            <person name="Modenutti C."/>
        </authorList>
    </citation>
    <scope>NUCLEOTIDE SEQUENCE [LARGE SCALE GENOMIC DNA]</scope>
</reference>
<dbReference type="Proteomes" id="UP001642360">
    <property type="component" value="Unassembled WGS sequence"/>
</dbReference>
<dbReference type="Gene3D" id="1.20.58.80">
    <property type="entry name" value="Phosphotransferase system, lactose/cellobiose-type IIA subunit"/>
    <property type="match status" value="1"/>
</dbReference>
<gene>
    <name evidence="3" type="ORF">ILEXP_LOCUS56992</name>
</gene>
<evidence type="ECO:0000313" key="4">
    <source>
        <dbReference type="Proteomes" id="UP001642360"/>
    </source>
</evidence>